<evidence type="ECO:0000313" key="1">
    <source>
        <dbReference type="EMBL" id="MPC92644.1"/>
    </source>
</evidence>
<keyword evidence="2" id="KW-1185">Reference proteome</keyword>
<accession>A0A5B7JK70</accession>
<gene>
    <name evidence="1" type="ORF">E2C01_087745</name>
</gene>
<comment type="caution">
    <text evidence="1">The sequence shown here is derived from an EMBL/GenBank/DDBJ whole genome shotgun (WGS) entry which is preliminary data.</text>
</comment>
<reference evidence="1 2" key="1">
    <citation type="submission" date="2019-05" db="EMBL/GenBank/DDBJ databases">
        <title>Another draft genome of Portunus trituberculatus and its Hox gene families provides insights of decapod evolution.</title>
        <authorList>
            <person name="Jeong J.-H."/>
            <person name="Song I."/>
            <person name="Kim S."/>
            <person name="Choi T."/>
            <person name="Kim D."/>
            <person name="Ryu S."/>
            <person name="Kim W."/>
        </authorList>
    </citation>
    <scope>NUCLEOTIDE SEQUENCE [LARGE SCALE GENOMIC DNA]</scope>
    <source>
        <tissue evidence="1">Muscle</tissue>
    </source>
</reference>
<dbReference type="EMBL" id="VSRR010092038">
    <property type="protein sequence ID" value="MPC92644.1"/>
    <property type="molecule type" value="Genomic_DNA"/>
</dbReference>
<sequence length="75" mass="8294">MWLGPPYKLTNFLPRVKSHRSFDQFWRQCRCAGLAQVWSADRGAGGAILASTDGREMRDKAPGIILFISLVEAGA</sequence>
<evidence type="ECO:0000313" key="2">
    <source>
        <dbReference type="Proteomes" id="UP000324222"/>
    </source>
</evidence>
<organism evidence="1 2">
    <name type="scientific">Portunus trituberculatus</name>
    <name type="common">Swimming crab</name>
    <name type="synonym">Neptunus trituberculatus</name>
    <dbReference type="NCBI Taxonomy" id="210409"/>
    <lineage>
        <taxon>Eukaryota</taxon>
        <taxon>Metazoa</taxon>
        <taxon>Ecdysozoa</taxon>
        <taxon>Arthropoda</taxon>
        <taxon>Crustacea</taxon>
        <taxon>Multicrustacea</taxon>
        <taxon>Malacostraca</taxon>
        <taxon>Eumalacostraca</taxon>
        <taxon>Eucarida</taxon>
        <taxon>Decapoda</taxon>
        <taxon>Pleocyemata</taxon>
        <taxon>Brachyura</taxon>
        <taxon>Eubrachyura</taxon>
        <taxon>Portunoidea</taxon>
        <taxon>Portunidae</taxon>
        <taxon>Portuninae</taxon>
        <taxon>Portunus</taxon>
    </lineage>
</organism>
<dbReference type="AlphaFoldDB" id="A0A5B7JK70"/>
<proteinExistence type="predicted"/>
<dbReference type="Proteomes" id="UP000324222">
    <property type="component" value="Unassembled WGS sequence"/>
</dbReference>
<protein>
    <submittedName>
        <fullName evidence="1">Uncharacterized protein</fullName>
    </submittedName>
</protein>
<name>A0A5B7JK70_PORTR</name>